<dbReference type="WBParaSite" id="PSAMB.scaffold4948size13084.g25579.t1">
    <property type="protein sequence ID" value="PSAMB.scaffold4948size13084.g25579.t1"/>
    <property type="gene ID" value="PSAMB.scaffold4948size13084.g25579"/>
</dbReference>
<dbReference type="PANTHER" id="PTHR19143">
    <property type="entry name" value="FIBRINOGEN/TENASCIN/ANGIOPOEITIN"/>
    <property type="match status" value="1"/>
</dbReference>
<dbReference type="InterPro" id="IPR050373">
    <property type="entry name" value="Fibrinogen_C-term_domain"/>
</dbReference>
<organism evidence="2 3">
    <name type="scientific">Plectus sambesii</name>
    <dbReference type="NCBI Taxonomy" id="2011161"/>
    <lineage>
        <taxon>Eukaryota</taxon>
        <taxon>Metazoa</taxon>
        <taxon>Ecdysozoa</taxon>
        <taxon>Nematoda</taxon>
        <taxon>Chromadorea</taxon>
        <taxon>Plectida</taxon>
        <taxon>Plectina</taxon>
        <taxon>Plectoidea</taxon>
        <taxon>Plectidae</taxon>
        <taxon>Plectus</taxon>
    </lineage>
</organism>
<dbReference type="InterPro" id="IPR002181">
    <property type="entry name" value="Fibrinogen_a/b/g_C_dom"/>
</dbReference>
<evidence type="ECO:0000313" key="2">
    <source>
        <dbReference type="Proteomes" id="UP000887566"/>
    </source>
</evidence>
<protein>
    <submittedName>
        <fullName evidence="3">Fibrinogen C-terminal domain-containing protein</fullName>
    </submittedName>
</protein>
<sequence length="231" mass="27017">METDGGGWTVFQRRSSNNSHAFYNGTWENYKTGFGTNDKMDNFWLGLDHIHRLSTKDAVVALRIDLSGPQCTVKNSRPDRIQCDEEMVGQEWFGLWKKFWVDGETLNYSLHISQPGDGSLNSYWDHDSLMKMNNEQGFTTYDRDNDASLFNCAQMRQQGAWWYKDCECTGCRSPRRKVLKIALNGEYRGRFDYRKDKTGGIIWEYEGKDKTHDAVYQIVPTRTEMKLRRVM</sequence>
<dbReference type="PROSITE" id="PS51406">
    <property type="entry name" value="FIBRINOGEN_C_2"/>
    <property type="match status" value="1"/>
</dbReference>
<dbReference type="GO" id="GO:0005615">
    <property type="term" value="C:extracellular space"/>
    <property type="evidence" value="ECO:0007669"/>
    <property type="project" value="TreeGrafter"/>
</dbReference>
<dbReference type="Pfam" id="PF00147">
    <property type="entry name" value="Fibrinogen_C"/>
    <property type="match status" value="1"/>
</dbReference>
<proteinExistence type="predicted"/>
<dbReference type="PANTHER" id="PTHR19143:SF444">
    <property type="entry name" value="PROTEIN SCABROUS"/>
    <property type="match status" value="1"/>
</dbReference>
<dbReference type="InterPro" id="IPR036056">
    <property type="entry name" value="Fibrinogen-like_C"/>
</dbReference>
<evidence type="ECO:0000259" key="1">
    <source>
        <dbReference type="PROSITE" id="PS51406"/>
    </source>
</evidence>
<dbReference type="AlphaFoldDB" id="A0A914WR49"/>
<accession>A0A914WR49</accession>
<dbReference type="SUPFAM" id="SSF56496">
    <property type="entry name" value="Fibrinogen C-terminal domain-like"/>
    <property type="match status" value="1"/>
</dbReference>
<dbReference type="Proteomes" id="UP000887566">
    <property type="component" value="Unplaced"/>
</dbReference>
<name>A0A914WR49_9BILA</name>
<reference evidence="3" key="1">
    <citation type="submission" date="2022-11" db="UniProtKB">
        <authorList>
            <consortium name="WormBaseParasite"/>
        </authorList>
    </citation>
    <scope>IDENTIFICATION</scope>
</reference>
<dbReference type="InterPro" id="IPR014716">
    <property type="entry name" value="Fibrinogen_a/b/g_C_1"/>
</dbReference>
<dbReference type="SMART" id="SM00186">
    <property type="entry name" value="FBG"/>
    <property type="match status" value="1"/>
</dbReference>
<dbReference type="Gene3D" id="3.90.215.10">
    <property type="entry name" value="Gamma Fibrinogen, chain A, domain 1"/>
    <property type="match status" value="1"/>
</dbReference>
<evidence type="ECO:0000313" key="3">
    <source>
        <dbReference type="WBParaSite" id="PSAMB.scaffold4948size13084.g25579.t1"/>
    </source>
</evidence>
<feature type="domain" description="Fibrinogen C-terminal" evidence="1">
    <location>
        <begin position="1"/>
        <end position="166"/>
    </location>
</feature>
<keyword evidence="2" id="KW-1185">Reference proteome</keyword>